<gene>
    <name evidence="8" type="ORF">EV186_101246</name>
</gene>
<sequence length="254" mass="27884">MWRDTWLIFKRGMVLSLRNPVWVVITMMQPILYLVLFGPLMEKITQTPGFPPGSSWQILTPALLVQLGLFGSAFVGFGLIAEYRAGVIERMRVTPASRVGLLLGRVLRDAVQLVVQAVLITVLAMLVFGLRAPFWGIVFSLAMVLLLGITMSASSYALALILKSEDAFAPLLNSVLLPVLLLSGIMIPITTGLAPSWLYWISRVNPFTHIVDAERAGFRGDFALNAITTGGVILLVLTVLSVWWGARTFQRESG</sequence>
<reference evidence="8 9" key="1">
    <citation type="submission" date="2019-03" db="EMBL/GenBank/DDBJ databases">
        <title>Genomic Encyclopedia of Type Strains, Phase IV (KMG-IV): sequencing the most valuable type-strain genomes for metagenomic binning, comparative biology and taxonomic classification.</title>
        <authorList>
            <person name="Goeker M."/>
        </authorList>
    </citation>
    <scope>NUCLEOTIDE SEQUENCE [LARGE SCALE GENOMIC DNA]</scope>
    <source>
        <strain evidence="8 9">DSM 45361</strain>
    </source>
</reference>
<dbReference type="PANTHER" id="PTHR43229:SF2">
    <property type="entry name" value="NODULATION PROTEIN J"/>
    <property type="match status" value="1"/>
</dbReference>
<dbReference type="EMBL" id="SNXZ01000001">
    <property type="protein sequence ID" value="TDQ04302.1"/>
    <property type="molecule type" value="Genomic_DNA"/>
</dbReference>
<dbReference type="GO" id="GO:0140359">
    <property type="term" value="F:ABC-type transporter activity"/>
    <property type="evidence" value="ECO:0007669"/>
    <property type="project" value="InterPro"/>
</dbReference>
<comment type="subcellular location">
    <subcellularLocation>
        <location evidence="6">Cell membrane</location>
        <topology evidence="6">Multi-pass membrane protein</topology>
    </subcellularLocation>
    <subcellularLocation>
        <location evidence="1">Membrane</location>
        <topology evidence="1">Multi-pass membrane protein</topology>
    </subcellularLocation>
</comment>
<feature type="domain" description="ABC transmembrane type-2" evidence="7">
    <location>
        <begin position="21"/>
        <end position="252"/>
    </location>
</feature>
<evidence type="ECO:0000313" key="9">
    <source>
        <dbReference type="Proteomes" id="UP000295444"/>
    </source>
</evidence>
<evidence type="ECO:0000313" key="8">
    <source>
        <dbReference type="EMBL" id="TDQ04302.1"/>
    </source>
</evidence>
<feature type="transmembrane region" description="Helical" evidence="6">
    <location>
        <begin position="174"/>
        <end position="202"/>
    </location>
</feature>
<organism evidence="8 9">
    <name type="scientific">Labedaea rhizosphaerae</name>
    <dbReference type="NCBI Taxonomy" id="598644"/>
    <lineage>
        <taxon>Bacteria</taxon>
        <taxon>Bacillati</taxon>
        <taxon>Actinomycetota</taxon>
        <taxon>Actinomycetes</taxon>
        <taxon>Pseudonocardiales</taxon>
        <taxon>Pseudonocardiaceae</taxon>
        <taxon>Labedaea</taxon>
    </lineage>
</organism>
<dbReference type="PROSITE" id="PS51012">
    <property type="entry name" value="ABC_TM2"/>
    <property type="match status" value="1"/>
</dbReference>
<evidence type="ECO:0000256" key="4">
    <source>
        <dbReference type="ARBA" id="ARBA00023136"/>
    </source>
</evidence>
<dbReference type="GO" id="GO:0046677">
    <property type="term" value="P:response to antibiotic"/>
    <property type="evidence" value="ECO:0007669"/>
    <property type="project" value="UniProtKB-KW"/>
</dbReference>
<dbReference type="InterPro" id="IPR000412">
    <property type="entry name" value="ABC_2_transport"/>
</dbReference>
<accession>A0A4R6SLW1</accession>
<protein>
    <recommendedName>
        <fullName evidence="6">Transport permease protein</fullName>
    </recommendedName>
</protein>
<keyword evidence="9" id="KW-1185">Reference proteome</keyword>
<dbReference type="InterPro" id="IPR013525">
    <property type="entry name" value="ABC2_TM"/>
</dbReference>
<comment type="similarity">
    <text evidence="6">Belongs to the ABC-2 integral membrane protein family.</text>
</comment>
<dbReference type="PIRSF" id="PIRSF006648">
    <property type="entry name" value="DrrB"/>
    <property type="match status" value="1"/>
</dbReference>
<evidence type="ECO:0000259" key="7">
    <source>
        <dbReference type="PROSITE" id="PS51012"/>
    </source>
</evidence>
<proteinExistence type="inferred from homology"/>
<evidence type="ECO:0000256" key="5">
    <source>
        <dbReference type="ARBA" id="ARBA00023251"/>
    </source>
</evidence>
<keyword evidence="5" id="KW-0046">Antibiotic resistance</keyword>
<keyword evidence="6" id="KW-1003">Cell membrane</keyword>
<feature type="transmembrane region" description="Helical" evidence="6">
    <location>
        <begin position="21"/>
        <end position="41"/>
    </location>
</feature>
<dbReference type="GO" id="GO:0043190">
    <property type="term" value="C:ATP-binding cassette (ABC) transporter complex"/>
    <property type="evidence" value="ECO:0007669"/>
    <property type="project" value="InterPro"/>
</dbReference>
<evidence type="ECO:0000256" key="2">
    <source>
        <dbReference type="ARBA" id="ARBA00022692"/>
    </source>
</evidence>
<feature type="transmembrane region" description="Helical" evidence="6">
    <location>
        <begin position="61"/>
        <end position="85"/>
    </location>
</feature>
<dbReference type="Proteomes" id="UP000295444">
    <property type="component" value="Unassembled WGS sequence"/>
</dbReference>
<keyword evidence="3 6" id="KW-1133">Transmembrane helix</keyword>
<feature type="transmembrane region" description="Helical" evidence="6">
    <location>
        <begin position="222"/>
        <end position="246"/>
    </location>
</feature>
<feature type="transmembrane region" description="Helical" evidence="6">
    <location>
        <begin position="134"/>
        <end position="162"/>
    </location>
</feature>
<name>A0A4R6SLW1_LABRH</name>
<dbReference type="Pfam" id="PF01061">
    <property type="entry name" value="ABC2_membrane"/>
    <property type="match status" value="1"/>
</dbReference>
<feature type="transmembrane region" description="Helical" evidence="6">
    <location>
        <begin position="106"/>
        <end position="128"/>
    </location>
</feature>
<dbReference type="InterPro" id="IPR047817">
    <property type="entry name" value="ABC2_TM_bact-type"/>
</dbReference>
<keyword evidence="2 6" id="KW-0812">Transmembrane</keyword>
<dbReference type="InterPro" id="IPR051784">
    <property type="entry name" value="Nod_factor_ABC_transporter"/>
</dbReference>
<evidence type="ECO:0000256" key="1">
    <source>
        <dbReference type="ARBA" id="ARBA00004141"/>
    </source>
</evidence>
<comment type="caution">
    <text evidence="8">The sequence shown here is derived from an EMBL/GenBank/DDBJ whole genome shotgun (WGS) entry which is preliminary data.</text>
</comment>
<evidence type="ECO:0000256" key="3">
    <source>
        <dbReference type="ARBA" id="ARBA00022989"/>
    </source>
</evidence>
<keyword evidence="6" id="KW-0813">Transport</keyword>
<dbReference type="AlphaFoldDB" id="A0A4R6SLW1"/>
<evidence type="ECO:0000256" key="6">
    <source>
        <dbReference type="RuleBase" id="RU361157"/>
    </source>
</evidence>
<dbReference type="PANTHER" id="PTHR43229">
    <property type="entry name" value="NODULATION PROTEIN J"/>
    <property type="match status" value="1"/>
</dbReference>
<dbReference type="RefSeq" id="WP_133847226.1">
    <property type="nucleotide sequence ID" value="NZ_SNXZ01000001.1"/>
</dbReference>
<dbReference type="OrthoDB" id="9255971at2"/>
<keyword evidence="4 6" id="KW-0472">Membrane</keyword>